<protein>
    <submittedName>
        <fullName evidence="1">Uncharacterized protein</fullName>
    </submittedName>
</protein>
<dbReference type="CDD" id="cd22209">
    <property type="entry name" value="EMC10"/>
    <property type="match status" value="1"/>
</dbReference>
<evidence type="ECO:0000313" key="2">
    <source>
        <dbReference type="Proteomes" id="UP001054252"/>
    </source>
</evidence>
<dbReference type="EMBL" id="BPVZ01000018">
    <property type="protein sequence ID" value="GKV02473.1"/>
    <property type="molecule type" value="Genomic_DNA"/>
</dbReference>
<dbReference type="Proteomes" id="UP001054252">
    <property type="component" value="Unassembled WGS sequence"/>
</dbReference>
<keyword evidence="2" id="KW-1185">Reference proteome</keyword>
<name>A0AAV5IW40_9ROSI</name>
<comment type="caution">
    <text evidence="1">The sequence shown here is derived from an EMBL/GenBank/DDBJ whole genome shotgun (WGS) entry which is preliminary data.</text>
</comment>
<organism evidence="1 2">
    <name type="scientific">Rubroshorea leprosula</name>
    <dbReference type="NCBI Taxonomy" id="152421"/>
    <lineage>
        <taxon>Eukaryota</taxon>
        <taxon>Viridiplantae</taxon>
        <taxon>Streptophyta</taxon>
        <taxon>Embryophyta</taxon>
        <taxon>Tracheophyta</taxon>
        <taxon>Spermatophyta</taxon>
        <taxon>Magnoliopsida</taxon>
        <taxon>eudicotyledons</taxon>
        <taxon>Gunneridae</taxon>
        <taxon>Pentapetalae</taxon>
        <taxon>rosids</taxon>
        <taxon>malvids</taxon>
        <taxon>Malvales</taxon>
        <taxon>Dipterocarpaceae</taxon>
        <taxon>Rubroshorea</taxon>
    </lineage>
</organism>
<reference evidence="1 2" key="1">
    <citation type="journal article" date="2021" name="Commun. Biol.">
        <title>The genome of Shorea leprosula (Dipterocarpaceae) highlights the ecological relevance of drought in aseasonal tropical rainforests.</title>
        <authorList>
            <person name="Ng K.K.S."/>
            <person name="Kobayashi M.J."/>
            <person name="Fawcett J.A."/>
            <person name="Hatakeyama M."/>
            <person name="Paape T."/>
            <person name="Ng C.H."/>
            <person name="Ang C.C."/>
            <person name="Tnah L.H."/>
            <person name="Lee C.T."/>
            <person name="Nishiyama T."/>
            <person name="Sese J."/>
            <person name="O'Brien M.J."/>
            <person name="Copetti D."/>
            <person name="Mohd Noor M.I."/>
            <person name="Ong R.C."/>
            <person name="Putra M."/>
            <person name="Sireger I.Z."/>
            <person name="Indrioko S."/>
            <person name="Kosugi Y."/>
            <person name="Izuno A."/>
            <person name="Isagi Y."/>
            <person name="Lee S.L."/>
            <person name="Shimizu K.K."/>
        </authorList>
    </citation>
    <scope>NUCLEOTIDE SEQUENCE [LARGE SCALE GENOMIC DNA]</scope>
    <source>
        <strain evidence="1">214</strain>
    </source>
</reference>
<proteinExistence type="predicted"/>
<dbReference type="AlphaFoldDB" id="A0AAV5IW40"/>
<accession>A0AAV5IW40</accession>
<gene>
    <name evidence="1" type="ORF">SLEP1_g14909</name>
</gene>
<evidence type="ECO:0000313" key="1">
    <source>
        <dbReference type="EMBL" id="GKV02473.1"/>
    </source>
</evidence>
<sequence>MIDPDFFVNYSLLDVLFRKFQNLLQGDDFYRIRPPSNVLSPPGRDYIISSVKAVLSLLAKWTFTFLLLD</sequence>